<dbReference type="GO" id="GO:0016705">
    <property type="term" value="F:oxidoreductase activity, acting on paired donors, with incorporation or reduction of molecular oxygen"/>
    <property type="evidence" value="ECO:0007669"/>
    <property type="project" value="InterPro"/>
</dbReference>
<comment type="pathway">
    <text evidence="3">Secondary metabolite biosynthesis; terpenoid biosynthesis.</text>
</comment>
<evidence type="ECO:0000256" key="2">
    <source>
        <dbReference type="ARBA" id="ARBA00004370"/>
    </source>
</evidence>
<evidence type="ECO:0000256" key="4">
    <source>
        <dbReference type="ARBA" id="ARBA00010617"/>
    </source>
</evidence>
<dbReference type="SUPFAM" id="SSF48264">
    <property type="entry name" value="Cytochrome P450"/>
    <property type="match status" value="1"/>
</dbReference>
<dbReference type="Gene3D" id="1.10.630.10">
    <property type="entry name" value="Cytochrome P450"/>
    <property type="match status" value="1"/>
</dbReference>
<dbReference type="GO" id="GO:0004497">
    <property type="term" value="F:monooxygenase activity"/>
    <property type="evidence" value="ECO:0007669"/>
    <property type="project" value="UniProtKB-KW"/>
</dbReference>
<feature type="binding site" description="axial binding residue" evidence="13">
    <location>
        <position position="474"/>
    </location>
    <ligand>
        <name>heme</name>
        <dbReference type="ChEBI" id="CHEBI:30413"/>
    </ligand>
    <ligandPart>
        <name>Fe</name>
        <dbReference type="ChEBI" id="CHEBI:18248"/>
    </ligandPart>
</feature>
<dbReference type="InterPro" id="IPR036396">
    <property type="entry name" value="Cyt_P450_sf"/>
</dbReference>
<organism evidence="15 16">
    <name type="scientific">Mycena chlorophos</name>
    <name type="common">Agaric fungus</name>
    <name type="synonym">Agaricus chlorophos</name>
    <dbReference type="NCBI Taxonomy" id="658473"/>
    <lineage>
        <taxon>Eukaryota</taxon>
        <taxon>Fungi</taxon>
        <taxon>Dikarya</taxon>
        <taxon>Basidiomycota</taxon>
        <taxon>Agaricomycotina</taxon>
        <taxon>Agaricomycetes</taxon>
        <taxon>Agaricomycetidae</taxon>
        <taxon>Agaricales</taxon>
        <taxon>Marasmiineae</taxon>
        <taxon>Mycenaceae</taxon>
        <taxon>Mycena</taxon>
    </lineage>
</organism>
<comment type="subcellular location">
    <subcellularLocation>
        <location evidence="2">Membrane</location>
    </subcellularLocation>
</comment>
<comment type="caution">
    <text evidence="15">The sequence shown here is derived from an EMBL/GenBank/DDBJ whole genome shotgun (WGS) entry which is preliminary data.</text>
</comment>
<dbReference type="PANTHER" id="PTHR24305">
    <property type="entry name" value="CYTOCHROME P450"/>
    <property type="match status" value="1"/>
</dbReference>
<keyword evidence="6" id="KW-0812">Transmembrane</keyword>
<dbReference type="InterPro" id="IPR050121">
    <property type="entry name" value="Cytochrome_P450_monoxygenase"/>
</dbReference>
<dbReference type="PRINTS" id="PR00385">
    <property type="entry name" value="P450"/>
</dbReference>
<keyword evidence="12" id="KW-0472">Membrane</keyword>
<dbReference type="EMBL" id="JACAZE010000001">
    <property type="protein sequence ID" value="KAF7322331.1"/>
    <property type="molecule type" value="Genomic_DNA"/>
</dbReference>
<dbReference type="GO" id="GO:0020037">
    <property type="term" value="F:heme binding"/>
    <property type="evidence" value="ECO:0007669"/>
    <property type="project" value="InterPro"/>
</dbReference>
<name>A0A8H6TT66_MYCCL</name>
<reference evidence="15" key="1">
    <citation type="submission" date="2020-05" db="EMBL/GenBank/DDBJ databases">
        <title>Mycena genomes resolve the evolution of fungal bioluminescence.</title>
        <authorList>
            <person name="Tsai I.J."/>
        </authorList>
    </citation>
    <scope>NUCLEOTIDE SEQUENCE</scope>
    <source>
        <strain evidence="15">110903Hualien_Pintung</strain>
    </source>
</reference>
<keyword evidence="5 13" id="KW-0349">Heme</keyword>
<proteinExistence type="inferred from homology"/>
<evidence type="ECO:0000256" key="5">
    <source>
        <dbReference type="ARBA" id="ARBA00022617"/>
    </source>
</evidence>
<dbReference type="PROSITE" id="PS00086">
    <property type="entry name" value="CYTOCHROME_P450"/>
    <property type="match status" value="1"/>
</dbReference>
<evidence type="ECO:0000256" key="7">
    <source>
        <dbReference type="ARBA" id="ARBA00022723"/>
    </source>
</evidence>
<evidence type="ECO:0000256" key="14">
    <source>
        <dbReference type="RuleBase" id="RU000461"/>
    </source>
</evidence>
<evidence type="ECO:0000256" key="3">
    <source>
        <dbReference type="ARBA" id="ARBA00004721"/>
    </source>
</evidence>
<evidence type="ECO:0000256" key="6">
    <source>
        <dbReference type="ARBA" id="ARBA00022692"/>
    </source>
</evidence>
<evidence type="ECO:0000256" key="1">
    <source>
        <dbReference type="ARBA" id="ARBA00001971"/>
    </source>
</evidence>
<dbReference type="AlphaFoldDB" id="A0A8H6TT66"/>
<comment type="cofactor">
    <cofactor evidence="1 13">
        <name>heme</name>
        <dbReference type="ChEBI" id="CHEBI:30413"/>
    </cofactor>
</comment>
<dbReference type="GO" id="GO:0005506">
    <property type="term" value="F:iron ion binding"/>
    <property type="evidence" value="ECO:0007669"/>
    <property type="project" value="InterPro"/>
</dbReference>
<keyword evidence="8" id="KW-1133">Transmembrane helix</keyword>
<evidence type="ECO:0000256" key="8">
    <source>
        <dbReference type="ARBA" id="ARBA00022989"/>
    </source>
</evidence>
<evidence type="ECO:0000313" key="16">
    <source>
        <dbReference type="Proteomes" id="UP000613580"/>
    </source>
</evidence>
<dbReference type="PANTHER" id="PTHR24305:SF166">
    <property type="entry name" value="CYTOCHROME P450 12A4, MITOCHONDRIAL-RELATED"/>
    <property type="match status" value="1"/>
</dbReference>
<gene>
    <name evidence="15" type="ORF">HMN09_00010800</name>
</gene>
<keyword evidence="7 13" id="KW-0479">Metal-binding</keyword>
<dbReference type="InterPro" id="IPR001128">
    <property type="entry name" value="Cyt_P450"/>
</dbReference>
<comment type="similarity">
    <text evidence="4 14">Belongs to the cytochrome P450 family.</text>
</comment>
<evidence type="ECO:0000313" key="15">
    <source>
        <dbReference type="EMBL" id="KAF7322331.1"/>
    </source>
</evidence>
<keyword evidence="10 13" id="KW-0408">Iron</keyword>
<keyword evidence="9 14" id="KW-0560">Oxidoreductase</keyword>
<evidence type="ECO:0000256" key="12">
    <source>
        <dbReference type="ARBA" id="ARBA00023136"/>
    </source>
</evidence>
<protein>
    <submittedName>
        <fullName evidence="15">Cytochrome P450</fullName>
    </submittedName>
</protein>
<evidence type="ECO:0000256" key="11">
    <source>
        <dbReference type="ARBA" id="ARBA00023033"/>
    </source>
</evidence>
<evidence type="ECO:0000256" key="10">
    <source>
        <dbReference type="ARBA" id="ARBA00023004"/>
    </source>
</evidence>
<sequence length="533" mass="60696">MRLNALQDSGQQTEHRRRAILKATESEAGLRHLTMIFQLILLALGARLAFELLHGVYNVFLHPLKNVPGPWYAAATDLYIGWHIFIFNQTPVIQQMMEKYGPIVRIAPNKVVFRDAESVKEVYLVRKFDKSEVYRNFKIDGLDHALTAVDNSVHTSIRRLSGPHYSAANVLKFQPEIHRVSENLLDALNTVGGKVSVDTLDLMKNFMLDIILFSNFGYRIKAMENWSPTETSQLGISVSDFPKFGIVRSFFPDAIWALVSRIPNKRWNQFTRCIPIISAFVTARILEVEHQMEEKKEFDVLPLVRRVIENNPPKSSPDDRSVVRTEGFSHMIAGTETSSNLLSYFFWFLAWNPEVMKKLQAEVDAAMPNKREIPELSVLQTLPYLNAFIYEGMRIYGTVPSFLERVVPSGAPFAPHGYTIPPGTIVGFQSYSMHRDPAIFPDPEAFNPDRWLDEADRERLLKNWMPFGHGPRMCAGYVLGHTVLRITVANVVRNFDITLDPATTKGSMRMMHGFAAFPAAGECKLFYTPRKDE</sequence>
<dbReference type="GO" id="GO:0016020">
    <property type="term" value="C:membrane"/>
    <property type="evidence" value="ECO:0007669"/>
    <property type="project" value="UniProtKB-SubCell"/>
</dbReference>
<dbReference type="Pfam" id="PF00067">
    <property type="entry name" value="p450"/>
    <property type="match status" value="1"/>
</dbReference>
<accession>A0A8H6TT66</accession>
<dbReference type="InterPro" id="IPR017972">
    <property type="entry name" value="Cyt_P450_CS"/>
</dbReference>
<dbReference type="Proteomes" id="UP000613580">
    <property type="component" value="Unassembled WGS sequence"/>
</dbReference>
<evidence type="ECO:0000256" key="13">
    <source>
        <dbReference type="PIRSR" id="PIRSR602401-1"/>
    </source>
</evidence>
<dbReference type="OrthoDB" id="3945418at2759"/>
<keyword evidence="16" id="KW-1185">Reference proteome</keyword>
<keyword evidence="11 14" id="KW-0503">Monooxygenase</keyword>
<dbReference type="InterPro" id="IPR002401">
    <property type="entry name" value="Cyt_P450_E_grp-I"/>
</dbReference>
<dbReference type="PRINTS" id="PR00463">
    <property type="entry name" value="EP450I"/>
</dbReference>
<evidence type="ECO:0000256" key="9">
    <source>
        <dbReference type="ARBA" id="ARBA00023002"/>
    </source>
</evidence>